<evidence type="ECO:0000259" key="2">
    <source>
        <dbReference type="PROSITE" id="PS50879"/>
    </source>
</evidence>
<dbReference type="AlphaFoldDB" id="A0AAD4WWH2"/>
<dbReference type="GO" id="GO:0004523">
    <property type="term" value="F:RNA-DNA hybrid ribonuclease activity"/>
    <property type="evidence" value="ECO:0007669"/>
    <property type="project" value="InterPro"/>
</dbReference>
<feature type="compositionally biased region" description="Basic and acidic residues" evidence="1">
    <location>
        <begin position="52"/>
        <end position="70"/>
    </location>
</feature>
<name>A0AAD4WWH2_PRUDU</name>
<dbReference type="Pfam" id="PF13456">
    <property type="entry name" value="RVT_3"/>
    <property type="match status" value="1"/>
</dbReference>
<feature type="region of interest" description="Disordered" evidence="1">
    <location>
        <begin position="50"/>
        <end position="80"/>
    </location>
</feature>
<proteinExistence type="predicted"/>
<dbReference type="EMBL" id="JAJFAZ020000001">
    <property type="protein sequence ID" value="KAI5350231.1"/>
    <property type="molecule type" value="Genomic_DNA"/>
</dbReference>
<gene>
    <name evidence="3" type="ORF">L3X38_003122</name>
</gene>
<dbReference type="PROSITE" id="PS50879">
    <property type="entry name" value="RNASE_H_1"/>
    <property type="match status" value="1"/>
</dbReference>
<evidence type="ECO:0000256" key="1">
    <source>
        <dbReference type="SAM" id="MobiDB-lite"/>
    </source>
</evidence>
<accession>A0AAD4WWH2</accession>
<evidence type="ECO:0000313" key="3">
    <source>
        <dbReference type="EMBL" id="KAI5350231.1"/>
    </source>
</evidence>
<evidence type="ECO:0000313" key="4">
    <source>
        <dbReference type="Proteomes" id="UP001054821"/>
    </source>
</evidence>
<keyword evidence="4" id="KW-1185">Reference proteome</keyword>
<sequence length="148" mass="16330">MENNSGHQKSWGMRVGMSIRLLGRRRWQIALSASEQVRACEMKGVEFTPSAEEEKLVSKKKESPRADKTSAEPGQPKDMWQLRVDGVSNQKGAEAGVVIVTPDGTLLKQAITLSFPASNNEVEYEALLAALRLARELSIKKLAIYSDS</sequence>
<dbReference type="SUPFAM" id="SSF53098">
    <property type="entry name" value="Ribonuclease H-like"/>
    <property type="match status" value="1"/>
</dbReference>
<comment type="caution">
    <text evidence="3">The sequence shown here is derived from an EMBL/GenBank/DDBJ whole genome shotgun (WGS) entry which is preliminary data.</text>
</comment>
<protein>
    <recommendedName>
        <fullName evidence="2">RNase H type-1 domain-containing protein</fullName>
    </recommendedName>
</protein>
<organism evidence="3 4">
    <name type="scientific">Prunus dulcis</name>
    <name type="common">Almond</name>
    <name type="synonym">Amygdalus dulcis</name>
    <dbReference type="NCBI Taxonomy" id="3755"/>
    <lineage>
        <taxon>Eukaryota</taxon>
        <taxon>Viridiplantae</taxon>
        <taxon>Streptophyta</taxon>
        <taxon>Embryophyta</taxon>
        <taxon>Tracheophyta</taxon>
        <taxon>Spermatophyta</taxon>
        <taxon>Magnoliopsida</taxon>
        <taxon>eudicotyledons</taxon>
        <taxon>Gunneridae</taxon>
        <taxon>Pentapetalae</taxon>
        <taxon>rosids</taxon>
        <taxon>fabids</taxon>
        <taxon>Rosales</taxon>
        <taxon>Rosaceae</taxon>
        <taxon>Amygdaloideae</taxon>
        <taxon>Amygdaleae</taxon>
        <taxon>Prunus</taxon>
    </lineage>
</organism>
<dbReference type="Gene3D" id="3.30.420.10">
    <property type="entry name" value="Ribonuclease H-like superfamily/Ribonuclease H"/>
    <property type="match status" value="1"/>
</dbReference>
<feature type="domain" description="RNase H type-1" evidence="2">
    <location>
        <begin position="76"/>
        <end position="148"/>
    </location>
</feature>
<dbReference type="PANTHER" id="PTHR48475:SF2">
    <property type="entry name" value="RIBONUCLEASE H"/>
    <property type="match status" value="1"/>
</dbReference>
<dbReference type="Proteomes" id="UP001054821">
    <property type="component" value="Chromosome 1"/>
</dbReference>
<dbReference type="InterPro" id="IPR002156">
    <property type="entry name" value="RNaseH_domain"/>
</dbReference>
<reference evidence="3 4" key="1">
    <citation type="journal article" date="2022" name="G3 (Bethesda)">
        <title>Whole-genome sequence and methylome profiling of the almond [Prunus dulcis (Mill.) D.A. Webb] cultivar 'Nonpareil'.</title>
        <authorList>
            <person name="D'Amico-Willman K.M."/>
            <person name="Ouma W.Z."/>
            <person name="Meulia T."/>
            <person name="Sideli G.M."/>
            <person name="Gradziel T.M."/>
            <person name="Fresnedo-Ramirez J."/>
        </authorList>
    </citation>
    <scope>NUCLEOTIDE SEQUENCE [LARGE SCALE GENOMIC DNA]</scope>
    <source>
        <strain evidence="3">Clone GOH B32 T37-40</strain>
    </source>
</reference>
<dbReference type="PANTHER" id="PTHR48475">
    <property type="entry name" value="RIBONUCLEASE H"/>
    <property type="match status" value="1"/>
</dbReference>
<dbReference type="GO" id="GO:0003676">
    <property type="term" value="F:nucleic acid binding"/>
    <property type="evidence" value="ECO:0007669"/>
    <property type="project" value="InterPro"/>
</dbReference>
<dbReference type="InterPro" id="IPR036397">
    <property type="entry name" value="RNaseH_sf"/>
</dbReference>
<dbReference type="InterPro" id="IPR012337">
    <property type="entry name" value="RNaseH-like_sf"/>
</dbReference>